<dbReference type="GO" id="GO:0016491">
    <property type="term" value="F:oxidoreductase activity"/>
    <property type="evidence" value="ECO:0007669"/>
    <property type="project" value="InterPro"/>
</dbReference>
<protein>
    <recommendedName>
        <fullName evidence="1">Nitroreductase domain-containing protein</fullName>
    </recommendedName>
</protein>
<dbReference type="PANTHER" id="PTHR43821:SF1">
    <property type="entry name" value="NAD(P)H NITROREDUCTASE YDJA-RELATED"/>
    <property type="match status" value="1"/>
</dbReference>
<dbReference type="InterPro" id="IPR000415">
    <property type="entry name" value="Nitroreductase-like"/>
</dbReference>
<name>A0A553SHQ2_NIACI</name>
<accession>A0A553SHQ2</accession>
<dbReference type="PANTHER" id="PTHR43821">
    <property type="entry name" value="NAD(P)H NITROREDUCTASE YDJA-RELATED"/>
    <property type="match status" value="1"/>
</dbReference>
<dbReference type="EMBL" id="RIBP01000004">
    <property type="protein sequence ID" value="TRZ36518.1"/>
    <property type="molecule type" value="Genomic_DNA"/>
</dbReference>
<proteinExistence type="predicted"/>
<dbReference type="InterPro" id="IPR029479">
    <property type="entry name" value="Nitroreductase"/>
</dbReference>
<dbReference type="RefSeq" id="WP_185764941.1">
    <property type="nucleotide sequence ID" value="NZ_RIBP01000004.1"/>
</dbReference>
<dbReference type="Proteomes" id="UP000319837">
    <property type="component" value="Unassembled WGS sequence"/>
</dbReference>
<comment type="caution">
    <text evidence="2">The sequence shown here is derived from an EMBL/GenBank/DDBJ whole genome shotgun (WGS) entry which is preliminary data.</text>
</comment>
<evidence type="ECO:0000313" key="2">
    <source>
        <dbReference type="EMBL" id="TRZ36518.1"/>
    </source>
</evidence>
<dbReference type="Gene3D" id="3.40.109.10">
    <property type="entry name" value="NADH Oxidase"/>
    <property type="match status" value="1"/>
</dbReference>
<evidence type="ECO:0000313" key="3">
    <source>
        <dbReference type="Proteomes" id="UP000319837"/>
    </source>
</evidence>
<dbReference type="SUPFAM" id="SSF55469">
    <property type="entry name" value="FMN-dependent nitroreductase-like"/>
    <property type="match status" value="1"/>
</dbReference>
<dbReference type="InterPro" id="IPR052530">
    <property type="entry name" value="NAD(P)H_nitroreductase"/>
</dbReference>
<organism evidence="2 3">
    <name type="scientific">Niallia circulans</name>
    <name type="common">Bacillus circulans</name>
    <dbReference type="NCBI Taxonomy" id="1397"/>
    <lineage>
        <taxon>Bacteria</taxon>
        <taxon>Bacillati</taxon>
        <taxon>Bacillota</taxon>
        <taxon>Bacilli</taxon>
        <taxon>Bacillales</taxon>
        <taxon>Bacillaceae</taxon>
        <taxon>Niallia</taxon>
    </lineage>
</organism>
<dbReference type="Pfam" id="PF00881">
    <property type="entry name" value="Nitroreductase"/>
    <property type="match status" value="1"/>
</dbReference>
<evidence type="ECO:0000259" key="1">
    <source>
        <dbReference type="Pfam" id="PF00881"/>
    </source>
</evidence>
<dbReference type="AlphaFoldDB" id="A0A553SHQ2"/>
<reference evidence="3" key="1">
    <citation type="submission" date="2018-10" db="EMBL/GenBank/DDBJ databases">
        <title>FDA dAtabase for Regulatory Grade micrObial Sequences (FDA-ARGOS): Supporting development and validation of Infectious Disease Dx tests.</title>
        <authorList>
            <person name="Minogue T."/>
            <person name="Wolcott M."/>
            <person name="Wasieloski L."/>
            <person name="Aguilar W."/>
            <person name="Moore D."/>
            <person name="Tallon L."/>
            <person name="Sadzewicz L."/>
            <person name="Sengamalay N."/>
            <person name="Ott S."/>
            <person name="Godinez A."/>
            <person name="Nagaraj S."/>
            <person name="Vavikolanu K."/>
            <person name="Vyas G."/>
            <person name="Nadendla S."/>
            <person name="George J."/>
            <person name="Sichtig H."/>
        </authorList>
    </citation>
    <scope>NUCLEOTIDE SEQUENCE [LARGE SCALE GENOMIC DNA]</scope>
    <source>
        <strain evidence="3">FDAARGOS_343</strain>
    </source>
</reference>
<gene>
    <name evidence="2" type="ORF">CEQ21_13405</name>
</gene>
<feature type="domain" description="Nitroreductase" evidence="1">
    <location>
        <begin position="10"/>
        <end position="149"/>
    </location>
</feature>
<sequence>MSLSSLFQETRAVSQFSQKQIPQELILNILDEATWAPNHQNREPWHVIFITSETKQKLSQNLTKENDHQLKAAIAHSSVCLIITSKMSQDVHITNEDFAAVCCFIQNIQLLAWANQIGMTWQLDDYKDIQSLIDIQQDERIAGILCLGYFDELPKKNLVNVESQIATW</sequence>